<evidence type="ECO:0000313" key="8">
    <source>
        <dbReference type="EMBL" id="KYF42849.1"/>
    </source>
</evidence>
<dbReference type="GO" id="GO:0016301">
    <property type="term" value="F:kinase activity"/>
    <property type="evidence" value="ECO:0007669"/>
    <property type="project" value="UniProtKB-KW"/>
</dbReference>
<dbReference type="SUPFAM" id="SSF63862">
    <property type="entry name" value="Thiamin pyrophosphokinase, substrate-binding domain"/>
    <property type="match status" value="1"/>
</dbReference>
<dbReference type="GO" id="GO:0009229">
    <property type="term" value="P:thiamine diphosphate biosynthetic process"/>
    <property type="evidence" value="ECO:0007669"/>
    <property type="project" value="InterPro"/>
</dbReference>
<dbReference type="InterPro" id="IPR007371">
    <property type="entry name" value="TPK_catalytic"/>
</dbReference>
<keyword evidence="1 8" id="KW-0808">Transferase</keyword>
<keyword evidence="6" id="KW-0812">Transmembrane</keyword>
<dbReference type="EMBL" id="AGQS02004833">
    <property type="protein sequence ID" value="KYF42849.1"/>
    <property type="molecule type" value="Genomic_DNA"/>
</dbReference>
<accession>A0A139XVN1</accession>
<dbReference type="GO" id="GO:0004788">
    <property type="term" value="F:thiamine diphosphokinase activity"/>
    <property type="evidence" value="ECO:0007669"/>
    <property type="project" value="UniProtKB-EC"/>
</dbReference>
<dbReference type="GO" id="GO:0005524">
    <property type="term" value="F:ATP binding"/>
    <property type="evidence" value="ECO:0007669"/>
    <property type="project" value="UniProtKB-KW"/>
</dbReference>
<dbReference type="GO" id="GO:0030975">
    <property type="term" value="F:thiamine binding"/>
    <property type="evidence" value="ECO:0007669"/>
    <property type="project" value="InterPro"/>
</dbReference>
<dbReference type="OrthoDB" id="25149at2759"/>
<evidence type="ECO:0000256" key="1">
    <source>
        <dbReference type="ARBA" id="ARBA00022679"/>
    </source>
</evidence>
<keyword evidence="2" id="KW-0547">Nucleotide-binding</keyword>
<dbReference type="VEuPathDB" id="ToxoDB:TGARI_215250"/>
<evidence type="ECO:0000256" key="2">
    <source>
        <dbReference type="ARBA" id="ARBA00022741"/>
    </source>
</evidence>
<comment type="caution">
    <text evidence="8">The sequence shown here is derived from an EMBL/GenBank/DDBJ whole genome shotgun (WGS) entry which is preliminary data.</text>
</comment>
<gene>
    <name evidence="8" type="ORF">TGARI_215250</name>
</gene>
<keyword evidence="4" id="KW-0067">ATP-binding</keyword>
<feature type="region of interest" description="Disordered" evidence="5">
    <location>
        <begin position="416"/>
        <end position="444"/>
    </location>
</feature>
<feature type="compositionally biased region" description="Basic and acidic residues" evidence="5">
    <location>
        <begin position="119"/>
        <end position="144"/>
    </location>
</feature>
<feature type="region of interest" description="Disordered" evidence="5">
    <location>
        <begin position="647"/>
        <end position="688"/>
    </location>
</feature>
<evidence type="ECO:0000256" key="5">
    <source>
        <dbReference type="SAM" id="MobiDB-lite"/>
    </source>
</evidence>
<dbReference type="Pfam" id="PF04265">
    <property type="entry name" value="TPK_B1_binding"/>
    <property type="match status" value="1"/>
</dbReference>
<feature type="compositionally biased region" description="Basic and acidic residues" evidence="5">
    <location>
        <begin position="647"/>
        <end position="664"/>
    </location>
</feature>
<dbReference type="SUPFAM" id="SSF63999">
    <property type="entry name" value="Thiamin pyrophosphokinase, catalytic domain"/>
    <property type="match status" value="1"/>
</dbReference>
<dbReference type="GO" id="GO:0006772">
    <property type="term" value="P:thiamine metabolic process"/>
    <property type="evidence" value="ECO:0007669"/>
    <property type="project" value="InterPro"/>
</dbReference>
<dbReference type="InterPro" id="IPR007373">
    <property type="entry name" value="Thiamin_PyroPKinase_B1-bd"/>
</dbReference>
<evidence type="ECO:0000256" key="3">
    <source>
        <dbReference type="ARBA" id="ARBA00022777"/>
    </source>
</evidence>
<feature type="compositionally biased region" description="Basic and acidic residues" evidence="5">
    <location>
        <begin position="523"/>
        <end position="532"/>
    </location>
</feature>
<dbReference type="Proteomes" id="UP000074247">
    <property type="component" value="Unassembled WGS sequence"/>
</dbReference>
<dbReference type="InterPro" id="IPR036371">
    <property type="entry name" value="TPK_B1-bd_sf"/>
</dbReference>
<dbReference type="InterPro" id="IPR036759">
    <property type="entry name" value="TPK_catalytic_sf"/>
</dbReference>
<evidence type="ECO:0000259" key="7">
    <source>
        <dbReference type="SMART" id="SM00983"/>
    </source>
</evidence>
<feature type="region of interest" description="Disordered" evidence="5">
    <location>
        <begin position="103"/>
        <end position="144"/>
    </location>
</feature>
<dbReference type="Gene3D" id="3.40.50.10240">
    <property type="entry name" value="Thiamin pyrophosphokinase, catalytic domain"/>
    <property type="match status" value="1"/>
</dbReference>
<dbReference type="Pfam" id="PF04263">
    <property type="entry name" value="TPK_catalytic"/>
    <property type="match status" value="1"/>
</dbReference>
<sequence length="817" mass="89303">MRADDAAIPSSRPQPSNSLVTQRSLLSSSCFFFFFLLFVFFFLSAVVPSPLAFRDARAAPLHLGTRSVKMRLLAQCLGDRRSSLSLHPPPVFAASVSAKRLNRTSEDKAGHSIKSKERKRGEDLRGESQWGEHPRGEGQEIKERSLCNTEQRGNAHSQESFKIYALLACASPLFLSRLSYGLFPSAFLPAAFFSPYESRTFFSSAHRLASQLTPSLVTPTTMPRIRFTAAGSPFSQTFRTPNCSSYRHRLYSSHRRFFPRPSSVPLSSPRSPFPLICPPSFSCYTLPWSSLPCSSRSCSSLAPSWFAASRCQPAPLSPSLRFPDTVSRRHWEEASFTMPASGVRSTPAEVSPRFSRAPCPLLFCPSPPRKEGGLACTPQRARNLTTAVKHEETENLRDLRLLEQWFLPASPSSSLHSSCPPSSSPPSLSSSSSSPPSSSSSSSSPSARLFVLVLNRPLPAYAQRLLASCTSYVVSDGGGNALLELFQKEEEAARRARQADGLQEAADSGYHEAARSCEVFGEEDPKSSEAQDGRPGSCVDWRDKEGRPANRRGATKLPEALCGDLDSLSDEAKEYFETRGVPVLWWEDQDLPDVEKAWRLLLAPKRFSSNDVVIILGAIGGRLDHTLCAIHVLYKLTAEHEAAEARAKAVEKREGHGEESREGQRGNATPTSGKSAADGSGVSPPCRPPARVGPLPQIYLLGEDSLCFLVSKGRTRVIPSDLLITRQCALIPCGEAVSGVTTEGLRWNLTPDMRLNFGEFISTSNQISEEVLASAKSRTDASCGVSIDAATPLLWYSQMRLQPSGAFEPPLEKSHES</sequence>
<keyword evidence="3 8" id="KW-0418">Kinase</keyword>
<dbReference type="CDD" id="cd07995">
    <property type="entry name" value="TPK"/>
    <property type="match status" value="1"/>
</dbReference>
<dbReference type="InterPro" id="IPR006282">
    <property type="entry name" value="Thi_PPkinase"/>
</dbReference>
<reference evidence="8 9" key="1">
    <citation type="journal article" date="2016" name="Nat. Commun.">
        <title>Local admixture of amplified and diversified secreted pathogenesis determinants shapes mosaic Toxoplasma gondii genomes.</title>
        <authorList>
            <person name="Lorenzi H."/>
            <person name="Khan A."/>
            <person name="Behnke M.S."/>
            <person name="Namasivayam S."/>
            <person name="Swapna L.S."/>
            <person name="Hadjithomas M."/>
            <person name="Karamycheva S."/>
            <person name="Pinney D."/>
            <person name="Brunk B.P."/>
            <person name="Ajioka J.W."/>
            <person name="Ajzenberg D."/>
            <person name="Boothroyd J.C."/>
            <person name="Boyle J.P."/>
            <person name="Darde M.L."/>
            <person name="Diaz-Miranda M.A."/>
            <person name="Dubey J.P."/>
            <person name="Fritz H.M."/>
            <person name="Gennari S.M."/>
            <person name="Gregory B.D."/>
            <person name="Kim K."/>
            <person name="Saeij J.P."/>
            <person name="Su C."/>
            <person name="White M.W."/>
            <person name="Zhu X.Q."/>
            <person name="Howe D.K."/>
            <person name="Rosenthal B.M."/>
            <person name="Grigg M.E."/>
            <person name="Parkinson J."/>
            <person name="Liu L."/>
            <person name="Kissinger J.C."/>
            <person name="Roos D.S."/>
            <person name="Sibley L.D."/>
        </authorList>
    </citation>
    <scope>NUCLEOTIDE SEQUENCE [LARGE SCALE GENOMIC DNA]</scope>
    <source>
        <strain evidence="8 9">ARI</strain>
    </source>
</reference>
<keyword evidence="6" id="KW-1133">Transmembrane helix</keyword>
<organism evidence="8 9">
    <name type="scientific">Toxoplasma gondii ARI</name>
    <dbReference type="NCBI Taxonomy" id="1074872"/>
    <lineage>
        <taxon>Eukaryota</taxon>
        <taxon>Sar</taxon>
        <taxon>Alveolata</taxon>
        <taxon>Apicomplexa</taxon>
        <taxon>Conoidasida</taxon>
        <taxon>Coccidia</taxon>
        <taxon>Eucoccidiorida</taxon>
        <taxon>Eimeriorina</taxon>
        <taxon>Sarcocystidae</taxon>
        <taxon>Toxoplasma</taxon>
    </lineage>
</organism>
<protein>
    <submittedName>
        <fullName evidence="8">Thiamin pyrophosphokinase, catalytic domain-containing protein</fullName>
        <ecNumber evidence="8">2.7.6.2</ecNumber>
    </submittedName>
</protein>
<name>A0A139XVN1_TOXGO</name>
<evidence type="ECO:0000313" key="9">
    <source>
        <dbReference type="Proteomes" id="UP000074247"/>
    </source>
</evidence>
<dbReference type="PANTHER" id="PTHR13622">
    <property type="entry name" value="THIAMIN PYROPHOSPHOKINASE"/>
    <property type="match status" value="1"/>
</dbReference>
<feature type="domain" description="Thiamin pyrophosphokinase thiamin-binding" evidence="7">
    <location>
        <begin position="713"/>
        <end position="793"/>
    </location>
</feature>
<evidence type="ECO:0000256" key="4">
    <source>
        <dbReference type="ARBA" id="ARBA00022840"/>
    </source>
</evidence>
<dbReference type="SMART" id="SM00983">
    <property type="entry name" value="TPK_B1_binding"/>
    <property type="match status" value="1"/>
</dbReference>
<feature type="region of interest" description="Disordered" evidence="5">
    <location>
        <begin position="519"/>
        <end position="555"/>
    </location>
</feature>
<feature type="transmembrane region" description="Helical" evidence="6">
    <location>
        <begin position="25"/>
        <end position="47"/>
    </location>
</feature>
<dbReference type="PANTHER" id="PTHR13622:SF8">
    <property type="entry name" value="THIAMIN PYROPHOSPHOKINASE 1"/>
    <property type="match status" value="1"/>
</dbReference>
<evidence type="ECO:0000256" key="6">
    <source>
        <dbReference type="SAM" id="Phobius"/>
    </source>
</evidence>
<dbReference type="EC" id="2.7.6.2" evidence="8"/>
<proteinExistence type="predicted"/>
<keyword evidence="6" id="KW-0472">Membrane</keyword>
<dbReference type="AlphaFoldDB" id="A0A139XVN1"/>